<protein>
    <submittedName>
        <fullName evidence="3">Tetratricopeptide repeat-containing protein</fullName>
    </submittedName>
</protein>
<dbReference type="Gene3D" id="1.10.260.40">
    <property type="entry name" value="lambda repressor-like DNA-binding domains"/>
    <property type="match status" value="1"/>
</dbReference>
<dbReference type="InterPro" id="IPR011990">
    <property type="entry name" value="TPR-like_helical_dom_sf"/>
</dbReference>
<evidence type="ECO:0000313" key="4">
    <source>
        <dbReference type="Proteomes" id="UP000199200"/>
    </source>
</evidence>
<evidence type="ECO:0000256" key="1">
    <source>
        <dbReference type="ARBA" id="ARBA00023125"/>
    </source>
</evidence>
<gene>
    <name evidence="3" type="ORF">SAMN04488127_2757</name>
</gene>
<reference evidence="4" key="1">
    <citation type="submission" date="2016-10" db="EMBL/GenBank/DDBJ databases">
        <authorList>
            <person name="Varghese N."/>
            <person name="Submissions S."/>
        </authorList>
    </citation>
    <scope>NUCLEOTIDE SEQUENCE [LARGE SCALE GENOMIC DNA]</scope>
    <source>
        <strain evidence="4">CGMCC 1.6763</strain>
    </source>
</reference>
<dbReference type="InterPro" id="IPR010982">
    <property type="entry name" value="Lambda_DNA-bd_dom_sf"/>
</dbReference>
<dbReference type="Pfam" id="PF12844">
    <property type="entry name" value="HTH_19"/>
    <property type="match status" value="1"/>
</dbReference>
<dbReference type="Gene3D" id="1.25.40.10">
    <property type="entry name" value="Tetratricopeptide repeat domain"/>
    <property type="match status" value="1"/>
</dbReference>
<dbReference type="STRING" id="426757.SAMN04488127_2757"/>
<organism evidence="3 4">
    <name type="scientific">Bhargavaea ginsengi</name>
    <dbReference type="NCBI Taxonomy" id="426757"/>
    <lineage>
        <taxon>Bacteria</taxon>
        <taxon>Bacillati</taxon>
        <taxon>Bacillota</taxon>
        <taxon>Bacilli</taxon>
        <taxon>Bacillales</taxon>
        <taxon>Caryophanaceae</taxon>
        <taxon>Bhargavaea</taxon>
    </lineage>
</organism>
<dbReference type="CDD" id="cd00093">
    <property type="entry name" value="HTH_XRE"/>
    <property type="match status" value="1"/>
</dbReference>
<dbReference type="SMART" id="SM00530">
    <property type="entry name" value="HTH_XRE"/>
    <property type="match status" value="1"/>
</dbReference>
<feature type="domain" description="HTH cro/C1-type" evidence="2">
    <location>
        <begin position="84"/>
        <end position="137"/>
    </location>
</feature>
<evidence type="ECO:0000313" key="3">
    <source>
        <dbReference type="EMBL" id="SEJ76606.1"/>
    </source>
</evidence>
<keyword evidence="1" id="KW-0238">DNA-binding</keyword>
<keyword evidence="4" id="KW-1185">Reference proteome</keyword>
<dbReference type="EMBL" id="FNZF01000006">
    <property type="protein sequence ID" value="SEJ76606.1"/>
    <property type="molecule type" value="Genomic_DNA"/>
</dbReference>
<dbReference type="GO" id="GO:0003677">
    <property type="term" value="F:DNA binding"/>
    <property type="evidence" value="ECO:0007669"/>
    <property type="project" value="UniProtKB-KW"/>
</dbReference>
<evidence type="ECO:0000259" key="2">
    <source>
        <dbReference type="PROSITE" id="PS50943"/>
    </source>
</evidence>
<name>A0A1H7BHC4_9BACL</name>
<dbReference type="InterPro" id="IPR001387">
    <property type="entry name" value="Cro/C1-type_HTH"/>
</dbReference>
<dbReference type="GO" id="GO:0003700">
    <property type="term" value="F:DNA-binding transcription factor activity"/>
    <property type="evidence" value="ECO:0007669"/>
    <property type="project" value="TreeGrafter"/>
</dbReference>
<accession>A0A1H7BHC4</accession>
<dbReference type="PANTHER" id="PTHR46797:SF1">
    <property type="entry name" value="METHYLPHOSPHONATE SYNTHASE"/>
    <property type="match status" value="1"/>
</dbReference>
<dbReference type="GO" id="GO:0005829">
    <property type="term" value="C:cytosol"/>
    <property type="evidence" value="ECO:0007669"/>
    <property type="project" value="TreeGrafter"/>
</dbReference>
<dbReference type="Proteomes" id="UP000199200">
    <property type="component" value="Unassembled WGS sequence"/>
</dbReference>
<proteinExistence type="predicted"/>
<dbReference type="PROSITE" id="PS50943">
    <property type="entry name" value="HTH_CROC1"/>
    <property type="match status" value="1"/>
</dbReference>
<dbReference type="PANTHER" id="PTHR46797">
    <property type="entry name" value="HTH-TYPE TRANSCRIPTIONAL REGULATOR"/>
    <property type="match status" value="1"/>
</dbReference>
<dbReference type="AlphaFoldDB" id="A0A1H7BHC4"/>
<dbReference type="InterPro" id="IPR050807">
    <property type="entry name" value="TransReg_Diox_bact_type"/>
</dbReference>
<dbReference type="SUPFAM" id="SSF48452">
    <property type="entry name" value="TPR-like"/>
    <property type="match status" value="1"/>
</dbReference>
<sequence length="490" mass="56117">MITGFTYVFCCPDVKMNLLARTLKKSEVAWRRLMECSMLFSSLFNLIKQNITCLLFTSKHLFNTIKLCTMIGGVPFLDTLGERIRRLRKNRKMTLQELAGDKMSKGMLSLIENNKAKPSMESLTHIAAQLNVSPSDLLEESSREELKGLLDQAEEYASVRLIDEGAKEARQRLVNLVRPHIGQMGEGYESGRLLEMYGRSLHYLEEDGWEEPIDRAAAIYDSLNIIPRRAAIGMFRAQVHFTERDYDRALGVMLKERKAIEERRLFIEPMTRLDFDYLQAVLLYAVGQTEEAMSVMESALAFSRENDLYYHMSDWYRLASVHALMAGMDDEYGHYRKKLRQYAEFADDKEAGGFLAFLDVHELNSFRNDHASAHLQIMDWPEDKVAALSDPLHSPYLSLEVGKALSGLGHHQEALEAFERALVPREYIHHPIDLSIFMEGEAYKAESLWATGKTGEALDLIRDVHERIASLPGTPYKDRVEQIHKKLNSL</sequence>
<dbReference type="SUPFAM" id="SSF47413">
    <property type="entry name" value="lambda repressor-like DNA-binding domains"/>
    <property type="match status" value="1"/>
</dbReference>